<gene>
    <name evidence="2" type="ORF">EPA93_17205</name>
</gene>
<keyword evidence="3" id="KW-1185">Reference proteome</keyword>
<dbReference type="InterPro" id="IPR010645">
    <property type="entry name" value="MFS_4"/>
</dbReference>
<proteinExistence type="predicted"/>
<evidence type="ECO:0000313" key="2">
    <source>
        <dbReference type="EMBL" id="QBD77638.1"/>
    </source>
</evidence>
<dbReference type="AlphaFoldDB" id="A0A4P6JQE1"/>
<keyword evidence="1" id="KW-0812">Transmembrane</keyword>
<dbReference type="SUPFAM" id="SSF103473">
    <property type="entry name" value="MFS general substrate transporter"/>
    <property type="match status" value="1"/>
</dbReference>
<dbReference type="InterPro" id="IPR036259">
    <property type="entry name" value="MFS_trans_sf"/>
</dbReference>
<keyword evidence="1" id="KW-1133">Transmembrane helix</keyword>
<accession>A0A4P6JQE1</accession>
<dbReference type="Proteomes" id="UP000290365">
    <property type="component" value="Chromosome"/>
</dbReference>
<protein>
    <submittedName>
        <fullName evidence="2">YbfB/YjiJ family MFS transporter</fullName>
    </submittedName>
</protein>
<reference evidence="2 3" key="1">
    <citation type="submission" date="2019-01" db="EMBL/GenBank/DDBJ databases">
        <title>Ktedonosporobacter rubrisoli SCAWS-G2.</title>
        <authorList>
            <person name="Huang Y."/>
            <person name="Yan B."/>
        </authorList>
    </citation>
    <scope>NUCLEOTIDE SEQUENCE [LARGE SCALE GENOMIC DNA]</scope>
    <source>
        <strain evidence="2 3">SCAWS-G2</strain>
    </source>
</reference>
<dbReference type="EMBL" id="CP035758">
    <property type="protein sequence ID" value="QBD77638.1"/>
    <property type="molecule type" value="Genomic_DNA"/>
</dbReference>
<name>A0A4P6JQE1_KTERU</name>
<feature type="transmembrane region" description="Helical" evidence="1">
    <location>
        <begin position="21"/>
        <end position="44"/>
    </location>
</feature>
<evidence type="ECO:0000256" key="1">
    <source>
        <dbReference type="SAM" id="Phobius"/>
    </source>
</evidence>
<dbReference type="RefSeq" id="WP_129888693.1">
    <property type="nucleotide sequence ID" value="NZ_CP035758.1"/>
</dbReference>
<dbReference type="KEGG" id="kbs:EPA93_17205"/>
<evidence type="ECO:0000313" key="3">
    <source>
        <dbReference type="Proteomes" id="UP000290365"/>
    </source>
</evidence>
<sequence>MFKATSQLSNKTNKAEDIGQPVLLSAASPLTWWAAGLMATILGFSRLSYGLLLPALRTSLLGSYSLLGLIGTINFAGYLLVR</sequence>
<organism evidence="2 3">
    <name type="scientific">Ktedonosporobacter rubrisoli</name>
    <dbReference type="NCBI Taxonomy" id="2509675"/>
    <lineage>
        <taxon>Bacteria</taxon>
        <taxon>Bacillati</taxon>
        <taxon>Chloroflexota</taxon>
        <taxon>Ktedonobacteria</taxon>
        <taxon>Ktedonobacterales</taxon>
        <taxon>Ktedonosporobacteraceae</taxon>
        <taxon>Ktedonosporobacter</taxon>
    </lineage>
</organism>
<feature type="transmembrane region" description="Helical" evidence="1">
    <location>
        <begin position="64"/>
        <end position="81"/>
    </location>
</feature>
<keyword evidence="1" id="KW-0472">Membrane</keyword>
<dbReference type="Pfam" id="PF06779">
    <property type="entry name" value="MFS_4"/>
    <property type="match status" value="1"/>
</dbReference>